<keyword evidence="16" id="KW-0862">Zinc</keyword>
<dbReference type="Gene3D" id="3.30.70.270">
    <property type="match status" value="2"/>
</dbReference>
<dbReference type="GO" id="GO:0006508">
    <property type="term" value="P:proteolysis"/>
    <property type="evidence" value="ECO:0007669"/>
    <property type="project" value="UniProtKB-KW"/>
</dbReference>
<dbReference type="InterPro" id="IPR043128">
    <property type="entry name" value="Rev_trsase/Diguanyl_cyclase"/>
</dbReference>
<keyword evidence="10" id="KW-0460">Magnesium</keyword>
<evidence type="ECO:0000256" key="10">
    <source>
        <dbReference type="ARBA" id="ARBA00022842"/>
    </source>
</evidence>
<dbReference type="InterPro" id="IPR012337">
    <property type="entry name" value="RNaseH-like_sf"/>
</dbReference>
<dbReference type="Pfam" id="PF08284">
    <property type="entry name" value="RVP_2"/>
    <property type="match status" value="1"/>
</dbReference>
<dbReference type="GO" id="GO:0008270">
    <property type="term" value="F:zinc ion binding"/>
    <property type="evidence" value="ECO:0007669"/>
    <property type="project" value="UniProtKB-KW"/>
</dbReference>
<keyword evidence="12" id="KW-0695">RNA-directed DNA polymerase</keyword>
<dbReference type="InterPro" id="IPR050951">
    <property type="entry name" value="Retrovirus_Pol_polyprotein"/>
</dbReference>
<dbReference type="GO" id="GO:0004519">
    <property type="term" value="F:endonuclease activity"/>
    <property type="evidence" value="ECO:0007669"/>
    <property type="project" value="UniProtKB-KW"/>
</dbReference>
<keyword evidence="2" id="KW-0645">Protease</keyword>
<organism evidence="20 21">
    <name type="scientific">Gossypium anomalum</name>
    <dbReference type="NCBI Taxonomy" id="47600"/>
    <lineage>
        <taxon>Eukaryota</taxon>
        <taxon>Viridiplantae</taxon>
        <taxon>Streptophyta</taxon>
        <taxon>Embryophyta</taxon>
        <taxon>Tracheophyta</taxon>
        <taxon>Spermatophyta</taxon>
        <taxon>Magnoliopsida</taxon>
        <taxon>eudicotyledons</taxon>
        <taxon>Gunneridae</taxon>
        <taxon>Pentapetalae</taxon>
        <taxon>rosids</taxon>
        <taxon>malvids</taxon>
        <taxon>Malvales</taxon>
        <taxon>Malvaceae</taxon>
        <taxon>Malvoideae</taxon>
        <taxon>Gossypium</taxon>
    </lineage>
</organism>
<dbReference type="Gene3D" id="3.10.10.10">
    <property type="entry name" value="HIV Type 1 Reverse Transcriptase, subunit A, domain 1"/>
    <property type="match status" value="2"/>
</dbReference>
<dbReference type="FunFam" id="3.10.20.370:FF:000001">
    <property type="entry name" value="Retrovirus-related Pol polyprotein from transposon 17.6-like protein"/>
    <property type="match status" value="1"/>
</dbReference>
<dbReference type="InterPro" id="IPR021109">
    <property type="entry name" value="Peptidase_aspartic_dom_sf"/>
</dbReference>
<evidence type="ECO:0000256" key="6">
    <source>
        <dbReference type="ARBA" id="ARBA00022723"/>
    </source>
</evidence>
<evidence type="ECO:0000313" key="21">
    <source>
        <dbReference type="Proteomes" id="UP000701853"/>
    </source>
</evidence>
<dbReference type="SMART" id="SM00343">
    <property type="entry name" value="ZnF_C2HC"/>
    <property type="match status" value="1"/>
</dbReference>
<evidence type="ECO:0000256" key="5">
    <source>
        <dbReference type="ARBA" id="ARBA00022722"/>
    </source>
</evidence>
<dbReference type="GO" id="GO:0003964">
    <property type="term" value="F:RNA-directed DNA polymerase activity"/>
    <property type="evidence" value="ECO:0007669"/>
    <property type="project" value="UniProtKB-KW"/>
</dbReference>
<proteinExistence type="predicted"/>
<dbReference type="Gene3D" id="4.10.60.10">
    <property type="entry name" value="Zinc finger, CCHC-type"/>
    <property type="match status" value="1"/>
</dbReference>
<dbReference type="Gene3D" id="3.30.420.10">
    <property type="entry name" value="Ribonuclease H-like superfamily/Ribonuclease H"/>
    <property type="match status" value="1"/>
</dbReference>
<dbReference type="InterPro" id="IPR056924">
    <property type="entry name" value="SH3_Tf2-1"/>
</dbReference>
<reference evidence="20 21" key="1">
    <citation type="journal article" date="2021" name="bioRxiv">
        <title>The Gossypium anomalum genome as a resource for cotton improvement and evolutionary analysis of hybrid incompatibility.</title>
        <authorList>
            <person name="Grover C.E."/>
            <person name="Yuan D."/>
            <person name="Arick M.A."/>
            <person name="Miller E.R."/>
            <person name="Hu G."/>
            <person name="Peterson D.G."/>
            <person name="Wendel J.F."/>
            <person name="Udall J.A."/>
        </authorList>
    </citation>
    <scope>NUCLEOTIDE SEQUENCE [LARGE SCALE GENOMIC DNA]</scope>
    <source>
        <strain evidence="20">JFW-Udall</strain>
        <tissue evidence="20">Leaf</tissue>
    </source>
</reference>
<keyword evidence="15" id="KW-0233">DNA recombination</keyword>
<dbReference type="CDD" id="cd01647">
    <property type="entry name" value="RT_LTR"/>
    <property type="match status" value="1"/>
</dbReference>
<accession>A0A8J5Z3R1</accession>
<comment type="caution">
    <text evidence="20">The sequence shown here is derived from an EMBL/GenBank/DDBJ whole genome shotgun (WGS) entry which is preliminary data.</text>
</comment>
<dbReference type="GO" id="GO:0006310">
    <property type="term" value="P:DNA recombination"/>
    <property type="evidence" value="ECO:0007669"/>
    <property type="project" value="UniProtKB-KW"/>
</dbReference>
<dbReference type="PROSITE" id="PS50158">
    <property type="entry name" value="ZF_CCHC"/>
    <property type="match status" value="1"/>
</dbReference>
<dbReference type="CDD" id="cd09274">
    <property type="entry name" value="RNase_HI_RT_Ty3"/>
    <property type="match status" value="1"/>
</dbReference>
<keyword evidence="13" id="KW-0239">DNA-directed DNA polymerase</keyword>
<dbReference type="PROSITE" id="PS50994">
    <property type="entry name" value="INTEGRASE"/>
    <property type="match status" value="1"/>
</dbReference>
<evidence type="ECO:0000259" key="18">
    <source>
        <dbReference type="PROSITE" id="PS50158"/>
    </source>
</evidence>
<dbReference type="EMBL" id="JAHUZN010000006">
    <property type="protein sequence ID" value="KAG8490951.1"/>
    <property type="molecule type" value="Genomic_DNA"/>
</dbReference>
<keyword evidence="6" id="KW-0479">Metal-binding</keyword>
<evidence type="ECO:0000256" key="11">
    <source>
        <dbReference type="ARBA" id="ARBA00022908"/>
    </source>
</evidence>
<dbReference type="Proteomes" id="UP000701853">
    <property type="component" value="Chromosome 6"/>
</dbReference>
<evidence type="ECO:0000256" key="3">
    <source>
        <dbReference type="ARBA" id="ARBA00022679"/>
    </source>
</evidence>
<feature type="domain" description="CCHC-type" evidence="18">
    <location>
        <begin position="73"/>
        <end position="88"/>
    </location>
</feature>
<dbReference type="InterPro" id="IPR016197">
    <property type="entry name" value="Chromo-like_dom_sf"/>
</dbReference>
<dbReference type="PANTHER" id="PTHR37984">
    <property type="entry name" value="PROTEIN CBG26694"/>
    <property type="match status" value="1"/>
</dbReference>
<dbReference type="OrthoDB" id="784813at2759"/>
<feature type="compositionally biased region" description="Basic and acidic residues" evidence="17">
    <location>
        <begin position="122"/>
        <end position="133"/>
    </location>
</feature>
<feature type="region of interest" description="Disordered" evidence="17">
    <location>
        <begin position="1"/>
        <end position="49"/>
    </location>
</feature>
<evidence type="ECO:0000256" key="16">
    <source>
        <dbReference type="PROSITE-ProRule" id="PRU00047"/>
    </source>
</evidence>
<dbReference type="Pfam" id="PF00098">
    <property type="entry name" value="zf-CCHC"/>
    <property type="match status" value="1"/>
</dbReference>
<dbReference type="InterPro" id="IPR036397">
    <property type="entry name" value="RNaseH_sf"/>
</dbReference>
<dbReference type="GO" id="GO:0015074">
    <property type="term" value="P:DNA integration"/>
    <property type="evidence" value="ECO:0007669"/>
    <property type="project" value="UniProtKB-KW"/>
</dbReference>
<keyword evidence="4" id="KW-0548">Nucleotidyltransferase</keyword>
<dbReference type="FunFam" id="3.30.70.270:FF:000020">
    <property type="entry name" value="Transposon Tf2-6 polyprotein-like Protein"/>
    <property type="match status" value="1"/>
</dbReference>
<dbReference type="GO" id="GO:0004190">
    <property type="term" value="F:aspartic-type endopeptidase activity"/>
    <property type="evidence" value="ECO:0007669"/>
    <property type="project" value="UniProtKB-KW"/>
</dbReference>
<dbReference type="InterPro" id="IPR041588">
    <property type="entry name" value="Integrase_H2C2"/>
</dbReference>
<keyword evidence="7" id="KW-0064">Aspartyl protease</keyword>
<name>A0A8J5Z3R1_9ROSI</name>
<keyword evidence="3" id="KW-0808">Transferase</keyword>
<gene>
    <name evidence="20" type="ORF">CXB51_014087</name>
</gene>
<dbReference type="CDD" id="cd00303">
    <property type="entry name" value="retropepsin_like"/>
    <property type="match status" value="1"/>
</dbReference>
<keyword evidence="11" id="KW-0229">DNA integration</keyword>
<evidence type="ECO:0000256" key="1">
    <source>
        <dbReference type="ARBA" id="ARBA00012493"/>
    </source>
</evidence>
<dbReference type="InterPro" id="IPR043502">
    <property type="entry name" value="DNA/RNA_pol_sf"/>
</dbReference>
<dbReference type="Gene3D" id="3.10.20.370">
    <property type="match status" value="1"/>
</dbReference>
<dbReference type="GO" id="GO:0003887">
    <property type="term" value="F:DNA-directed DNA polymerase activity"/>
    <property type="evidence" value="ECO:0007669"/>
    <property type="project" value="UniProtKB-KW"/>
</dbReference>
<evidence type="ECO:0000256" key="9">
    <source>
        <dbReference type="ARBA" id="ARBA00022801"/>
    </source>
</evidence>
<evidence type="ECO:0000256" key="7">
    <source>
        <dbReference type="ARBA" id="ARBA00022750"/>
    </source>
</evidence>
<evidence type="ECO:0000256" key="12">
    <source>
        <dbReference type="ARBA" id="ARBA00022918"/>
    </source>
</evidence>
<evidence type="ECO:0000256" key="13">
    <source>
        <dbReference type="ARBA" id="ARBA00022932"/>
    </source>
</evidence>
<keyword evidence="21" id="KW-1185">Reference proteome</keyword>
<evidence type="ECO:0000313" key="20">
    <source>
        <dbReference type="EMBL" id="KAG8490951.1"/>
    </source>
</evidence>
<evidence type="ECO:0000259" key="19">
    <source>
        <dbReference type="PROSITE" id="PS50994"/>
    </source>
</evidence>
<keyword evidence="8" id="KW-0255">Endonuclease</keyword>
<dbReference type="Pfam" id="PF17921">
    <property type="entry name" value="Integrase_H2C2"/>
    <property type="match status" value="1"/>
</dbReference>
<feature type="domain" description="Integrase catalytic" evidence="19">
    <location>
        <begin position="821"/>
        <end position="984"/>
    </location>
</feature>
<keyword evidence="9" id="KW-0378">Hydrolase</keyword>
<dbReference type="SUPFAM" id="SSF50630">
    <property type="entry name" value="Acid proteases"/>
    <property type="match status" value="1"/>
</dbReference>
<dbReference type="GO" id="GO:0003677">
    <property type="term" value="F:DNA binding"/>
    <property type="evidence" value="ECO:0007669"/>
    <property type="project" value="UniProtKB-KW"/>
</dbReference>
<dbReference type="SUPFAM" id="SSF56672">
    <property type="entry name" value="DNA/RNA polymerases"/>
    <property type="match status" value="1"/>
</dbReference>
<keyword evidence="14" id="KW-0238">DNA-binding</keyword>
<dbReference type="InterPro" id="IPR001878">
    <property type="entry name" value="Znf_CCHC"/>
</dbReference>
<dbReference type="AlphaFoldDB" id="A0A8J5Z3R1"/>
<dbReference type="SUPFAM" id="SSF54160">
    <property type="entry name" value="Chromo domain-like"/>
    <property type="match status" value="1"/>
</dbReference>
<dbReference type="InterPro" id="IPR001584">
    <property type="entry name" value="Integrase_cat-core"/>
</dbReference>
<dbReference type="EC" id="2.7.7.49" evidence="1"/>
<evidence type="ECO:0000256" key="2">
    <source>
        <dbReference type="ARBA" id="ARBA00022670"/>
    </source>
</evidence>
<evidence type="ECO:0000256" key="8">
    <source>
        <dbReference type="ARBA" id="ARBA00022759"/>
    </source>
</evidence>
<dbReference type="SUPFAM" id="SSF53098">
    <property type="entry name" value="Ribonuclease H-like"/>
    <property type="match status" value="1"/>
</dbReference>
<dbReference type="Pfam" id="PF24626">
    <property type="entry name" value="SH3_Tf2-1"/>
    <property type="match status" value="1"/>
</dbReference>
<dbReference type="InterPro" id="IPR041373">
    <property type="entry name" value="RT_RNaseH"/>
</dbReference>
<dbReference type="Pfam" id="PF17917">
    <property type="entry name" value="RT_RNaseH"/>
    <property type="match status" value="1"/>
</dbReference>
<protein>
    <recommendedName>
        <fullName evidence="1">RNA-directed DNA polymerase</fullName>
        <ecNumber evidence="1">2.7.7.49</ecNumber>
    </recommendedName>
</protein>
<dbReference type="Gene3D" id="1.10.340.70">
    <property type="match status" value="1"/>
</dbReference>
<evidence type="ECO:0000256" key="14">
    <source>
        <dbReference type="ARBA" id="ARBA00023125"/>
    </source>
</evidence>
<evidence type="ECO:0000256" key="17">
    <source>
        <dbReference type="SAM" id="MobiDB-lite"/>
    </source>
</evidence>
<evidence type="ECO:0000256" key="15">
    <source>
        <dbReference type="ARBA" id="ARBA00023172"/>
    </source>
</evidence>
<dbReference type="Gene3D" id="2.40.70.10">
    <property type="entry name" value="Acid Proteases"/>
    <property type="match status" value="1"/>
</dbReference>
<dbReference type="PANTHER" id="PTHR37984:SF5">
    <property type="entry name" value="PROTEIN NYNRIN-LIKE"/>
    <property type="match status" value="1"/>
</dbReference>
<sequence length="1188" mass="136286">MSSSFSKQPGKSRNMNPRSQASAGQSYGNYKKQNMGPKSQTTSAASVGNSRFVKPECQRCGRNHFGPCRANECFRCGSPDHFIRDCPERAEKEKFQNTKISGADSRGRYPRKAGSEASSKNVARDAPVRPEGRAPARTYAIKAREDASSPDVIIGTFSLYNVNVIALIDPGSTHSYVCMKLVSSMNIPVENTEFMIRVLNPLGKCVTVDKVCKKCPLMIRDHYFPADLMLLPFDEFNVILGMDWLTLHDAKINCKEKVIELKCENGETLRVESDKSEALPSVISSMSAQRYLRKGYEAYLAYVINTKEVEKKIELVPVVCEFADVFPEELPGLPPVREVEFGIDLIPGTAPILIAPYRMAPAELNELKSQLQELTDKGFVRPSFSPWGAPVLFVKKKDGSMRLCVDYRQLNKLKGATWFSKIDLRSGYYQLRVKESDVPKTAFRPSFGQASSGIGIGRRLNHTIRKTFGDGIQVDPSKISAIVDWKPPKNVTEVRSFMGLAGYYRRFVNGFSIIAAPITRLLRKDVKFEWTEECQKSFEELKKLLTEAPVLVQPESGKEFVVYSDASLNGLGCVLMQEGKVVAYASRQLKPHERNYPTHDLELAAVVFALKIWRHYLYGETCRVYTDRKSLKYLMSQKDLNLRQRRWLELLEDYELVIDYHPGKANVVADALSRKLLFALRVMNTQLKVLDDGSILAELRVKPKILQEISEAQTDDQDLQAKRKQCEVDTKSDFRIGSDGCLMFKDRIYVPKNEELIQKILQEAHSGYFSIHPGSTKMYNDLKKMYWWNGMKRDISEFVSKCLICQQVKAEHQVPSGLLQPIMVPEWKWDRITMDFISGLPLTPGKKDAIWVIVDRFTKSAHFIPVRTDYSLNKLAELYIREIVRLHGIPLSIISDRDPRFTSRFWQKLQEALGTKLNFSTTFHPQTDGQSERVIQILEDMLRCCVLEFQGSWERYLPFVEFAYNNSYQTSLKMAPYEALYGRKCRTPLYWIELKENQIYGVDLIKETEEKVKVIRDCLKAASDRQKSYADLKRKDIEFQVSDKVFLKVSPWKKVLRFGRKGKLSPCFIGPYEVIEKVGPVAYRLALPPELEKIHDVFHVSMLRRYRSDPSHVVSPTEIELQPDMTYEEEPIKILAREVKQLRNKNVAFVKVLWQRHGIEEATWESKETMRNQYPHLFTGKIFEDENP</sequence>
<evidence type="ECO:0000256" key="4">
    <source>
        <dbReference type="ARBA" id="ARBA00022695"/>
    </source>
</evidence>
<feature type="region of interest" description="Disordered" evidence="17">
    <location>
        <begin position="93"/>
        <end position="133"/>
    </location>
</feature>
<keyword evidence="16" id="KW-0863">Zinc-finger</keyword>
<keyword evidence="5" id="KW-0540">Nuclease</keyword>